<accession>A0A1I7XEU0</accession>
<dbReference type="GO" id="GO:0004672">
    <property type="term" value="F:protein kinase activity"/>
    <property type="evidence" value="ECO:0007669"/>
    <property type="project" value="InterPro"/>
</dbReference>
<evidence type="ECO:0000259" key="2">
    <source>
        <dbReference type="PROSITE" id="PS50011"/>
    </source>
</evidence>
<dbReference type="WBParaSite" id="Hba_16173">
    <property type="protein sequence ID" value="Hba_16173"/>
    <property type="gene ID" value="Hba_16173"/>
</dbReference>
<feature type="binding site" evidence="1">
    <location>
        <position position="60"/>
    </location>
    <ligand>
        <name>ATP</name>
        <dbReference type="ChEBI" id="CHEBI:30616"/>
    </ligand>
</feature>
<evidence type="ECO:0000256" key="1">
    <source>
        <dbReference type="PROSITE-ProRule" id="PRU10141"/>
    </source>
</evidence>
<dbReference type="PROSITE" id="PS00107">
    <property type="entry name" value="PROTEIN_KINASE_ATP"/>
    <property type="match status" value="1"/>
</dbReference>
<feature type="domain" description="Protein kinase" evidence="2">
    <location>
        <begin position="31"/>
        <end position="82"/>
    </location>
</feature>
<dbReference type="InterPro" id="IPR000719">
    <property type="entry name" value="Prot_kinase_dom"/>
</dbReference>
<evidence type="ECO:0000313" key="4">
    <source>
        <dbReference type="WBParaSite" id="Hba_16173"/>
    </source>
</evidence>
<dbReference type="Gene3D" id="3.30.200.20">
    <property type="entry name" value="Phosphorylase Kinase, domain 1"/>
    <property type="match status" value="1"/>
</dbReference>
<proteinExistence type="predicted"/>
<evidence type="ECO:0000313" key="3">
    <source>
        <dbReference type="Proteomes" id="UP000095283"/>
    </source>
</evidence>
<dbReference type="PROSITE" id="PS50011">
    <property type="entry name" value="PROTEIN_KINASE_DOM"/>
    <property type="match status" value="1"/>
</dbReference>
<keyword evidence="1" id="KW-0067">ATP-binding</keyword>
<dbReference type="AlphaFoldDB" id="A0A1I7XEU0"/>
<dbReference type="Proteomes" id="UP000095283">
    <property type="component" value="Unplaced"/>
</dbReference>
<reference evidence="4" key="1">
    <citation type="submission" date="2016-11" db="UniProtKB">
        <authorList>
            <consortium name="WormBaseParasite"/>
        </authorList>
    </citation>
    <scope>IDENTIFICATION</scope>
</reference>
<dbReference type="GO" id="GO:0005524">
    <property type="term" value="F:ATP binding"/>
    <property type="evidence" value="ECO:0007669"/>
    <property type="project" value="UniProtKB-UniRule"/>
</dbReference>
<protein>
    <submittedName>
        <fullName evidence="4">Protein kinase domain-containing protein</fullName>
    </submittedName>
</protein>
<dbReference type="SUPFAM" id="SSF56112">
    <property type="entry name" value="Protein kinase-like (PK-like)"/>
    <property type="match status" value="1"/>
</dbReference>
<sequence>MLLTANKLCEDLMSDMPRGREDVIKSDKATYEILEQIGKGSFGAVYRVNRMDDNKELAMKCESFKVKKQVLTQTLIVIFINP</sequence>
<dbReference type="InterPro" id="IPR011009">
    <property type="entry name" value="Kinase-like_dom_sf"/>
</dbReference>
<keyword evidence="3" id="KW-1185">Reference proteome</keyword>
<organism evidence="3 4">
    <name type="scientific">Heterorhabditis bacteriophora</name>
    <name type="common">Entomopathogenic nematode worm</name>
    <dbReference type="NCBI Taxonomy" id="37862"/>
    <lineage>
        <taxon>Eukaryota</taxon>
        <taxon>Metazoa</taxon>
        <taxon>Ecdysozoa</taxon>
        <taxon>Nematoda</taxon>
        <taxon>Chromadorea</taxon>
        <taxon>Rhabditida</taxon>
        <taxon>Rhabditina</taxon>
        <taxon>Rhabditomorpha</taxon>
        <taxon>Strongyloidea</taxon>
        <taxon>Heterorhabditidae</taxon>
        <taxon>Heterorhabditis</taxon>
    </lineage>
</organism>
<dbReference type="InterPro" id="IPR017441">
    <property type="entry name" value="Protein_kinase_ATP_BS"/>
</dbReference>
<keyword evidence="1" id="KW-0547">Nucleotide-binding</keyword>
<name>A0A1I7XEU0_HETBA</name>